<proteinExistence type="evidence at transcript level"/>
<dbReference type="GO" id="GO:0016538">
    <property type="term" value="F:cyclin-dependent protein serine/threonine kinase regulator activity"/>
    <property type="evidence" value="ECO:0007669"/>
    <property type="project" value="InterPro"/>
</dbReference>
<evidence type="ECO:0000313" key="8">
    <source>
        <dbReference type="EMBL" id="UZG75436.1"/>
    </source>
</evidence>
<dbReference type="InterPro" id="IPR004367">
    <property type="entry name" value="Cyclin_C-dom"/>
</dbReference>
<evidence type="ECO:0000256" key="3">
    <source>
        <dbReference type="ARBA" id="ARBA00023306"/>
    </source>
</evidence>
<dbReference type="Pfam" id="PF02984">
    <property type="entry name" value="Cyclin_C"/>
    <property type="match status" value="1"/>
</dbReference>
<keyword evidence="1" id="KW-0132">Cell division</keyword>
<comment type="similarity">
    <text evidence="4">Belongs to the cyclin family.</text>
</comment>
<sequence>MSSRASTRSLMAKSQNTKSVLGLKKVPNENLNRPPLSRKPSTTNLLRDTTNKVLGLKRKAETSNDENKVTKKRSAFGDLTNAFDKNKEAKKPLAQKERVLRNVTNNVLKAKTSKPVSRAPSFGKTKPKTATREEKAETSKSEEVKDISFCESLLSSQEPVLSSQESTKTDADANKTDLDDSAAYITASEGRYSTKRAPKRHRALECGSPPVPLKLQVELQVRQQPQLPEGVDDYDREMENDLYAVATYAQDIFKYYKEREGKFTISKYIDTQPEVSKSMRSILVDWMVEVQESFELNHETLYLAVKIVDLYLSRYIIKRDQLQLLGSTALFIACKFDERTPPYADDFLYICDDAYKRKELLSMEIKVLKVVGYDLGIPLSYRFLRRYARCAKVSMEDLTLTRFILEMSLMDYDLIDASDSALAAAALFFTRIIRGDPTWSPTLQYYSGYSMEDLYHLVHHLHNMILQPPKDHLKTIRNKYSHKVFFEVALIPIPENLNI</sequence>
<evidence type="ECO:0000256" key="2">
    <source>
        <dbReference type="ARBA" id="ARBA00023127"/>
    </source>
</evidence>
<accession>A0A9E8D070</accession>
<dbReference type="InterPro" id="IPR036915">
    <property type="entry name" value="Cyclin-like_sf"/>
</dbReference>
<dbReference type="SUPFAM" id="SSF47954">
    <property type="entry name" value="Cyclin-like"/>
    <property type="match status" value="2"/>
</dbReference>
<dbReference type="InterPro" id="IPR013763">
    <property type="entry name" value="Cyclin-like_dom"/>
</dbReference>
<name>A0A9E8D070_MACNP</name>
<dbReference type="EMBL" id="OP379747">
    <property type="protein sequence ID" value="UZG75436.1"/>
    <property type="molecule type" value="mRNA"/>
</dbReference>
<dbReference type="InterPro" id="IPR006671">
    <property type="entry name" value="Cyclin_N"/>
</dbReference>
<feature type="compositionally biased region" description="Basic and acidic residues" evidence="5">
    <location>
        <begin position="58"/>
        <end position="69"/>
    </location>
</feature>
<evidence type="ECO:0000259" key="6">
    <source>
        <dbReference type="SMART" id="SM00385"/>
    </source>
</evidence>
<dbReference type="GO" id="GO:0044772">
    <property type="term" value="P:mitotic cell cycle phase transition"/>
    <property type="evidence" value="ECO:0007669"/>
    <property type="project" value="InterPro"/>
</dbReference>
<organism evidence="8">
    <name type="scientific">Macrobrachium nipponense</name>
    <name type="common">Oriental river shrimp</name>
    <name type="synonym">Palaemon nipponensis</name>
    <dbReference type="NCBI Taxonomy" id="159736"/>
    <lineage>
        <taxon>Eukaryota</taxon>
        <taxon>Metazoa</taxon>
        <taxon>Ecdysozoa</taxon>
        <taxon>Arthropoda</taxon>
        <taxon>Crustacea</taxon>
        <taxon>Multicrustacea</taxon>
        <taxon>Malacostraca</taxon>
        <taxon>Eumalacostraca</taxon>
        <taxon>Eucarida</taxon>
        <taxon>Decapoda</taxon>
        <taxon>Pleocyemata</taxon>
        <taxon>Caridea</taxon>
        <taxon>Palaemonoidea</taxon>
        <taxon>Palaemonidae</taxon>
        <taxon>Macrobrachium</taxon>
    </lineage>
</organism>
<evidence type="ECO:0000259" key="7">
    <source>
        <dbReference type="SMART" id="SM01332"/>
    </source>
</evidence>
<keyword evidence="3" id="KW-0131">Cell cycle</keyword>
<dbReference type="CTD" id="42971"/>
<evidence type="ECO:0000256" key="5">
    <source>
        <dbReference type="SAM" id="MobiDB-lite"/>
    </source>
</evidence>
<keyword evidence="2 4" id="KW-0195">Cyclin</keyword>
<feature type="compositionally biased region" description="Polar residues" evidence="5">
    <location>
        <begin position="1"/>
        <end position="19"/>
    </location>
</feature>
<protein>
    <submittedName>
        <fullName evidence="8">Cyclin B3</fullName>
    </submittedName>
</protein>
<dbReference type="Pfam" id="PF00134">
    <property type="entry name" value="Cyclin_N"/>
    <property type="match status" value="1"/>
</dbReference>
<dbReference type="InterPro" id="IPR046965">
    <property type="entry name" value="Cyclin_A/B-like"/>
</dbReference>
<feature type="domain" description="Cyclin C-terminal" evidence="7">
    <location>
        <begin position="378"/>
        <end position="494"/>
    </location>
</feature>
<feature type="compositionally biased region" description="Polar residues" evidence="5">
    <location>
        <begin position="156"/>
        <end position="166"/>
    </location>
</feature>
<dbReference type="InterPro" id="IPR039361">
    <property type="entry name" value="Cyclin"/>
</dbReference>
<feature type="domain" description="Cyclin-like" evidence="6">
    <location>
        <begin position="382"/>
        <end position="463"/>
    </location>
</feature>
<feature type="compositionally biased region" description="Basic and acidic residues" evidence="5">
    <location>
        <begin position="130"/>
        <end position="143"/>
    </location>
</feature>
<feature type="domain" description="Cyclin-like" evidence="6">
    <location>
        <begin position="285"/>
        <end position="369"/>
    </location>
</feature>
<dbReference type="SMART" id="SM00385">
    <property type="entry name" value="CYCLIN"/>
    <property type="match status" value="2"/>
</dbReference>
<evidence type="ECO:0000256" key="1">
    <source>
        <dbReference type="ARBA" id="ARBA00022618"/>
    </source>
</evidence>
<dbReference type="GO" id="GO:0051301">
    <property type="term" value="P:cell division"/>
    <property type="evidence" value="ECO:0007669"/>
    <property type="project" value="UniProtKB-KW"/>
</dbReference>
<dbReference type="GeneID" id="135200095"/>
<feature type="compositionally biased region" description="Polar residues" evidence="5">
    <location>
        <begin position="39"/>
        <end position="52"/>
    </location>
</feature>
<dbReference type="CDD" id="cd20508">
    <property type="entry name" value="CYCLIN_CCNB3_rpt1"/>
    <property type="match status" value="1"/>
</dbReference>
<dbReference type="FunFam" id="1.10.472.10:FF:000001">
    <property type="entry name" value="G2/mitotic-specific cyclin"/>
    <property type="match status" value="1"/>
</dbReference>
<dbReference type="KEGG" id="mnz:135200095"/>
<reference evidence="8" key="1">
    <citation type="submission" date="2022-09" db="EMBL/GenBank/DDBJ databases">
        <title>Identification of potential functions of cyclin B3 in male sexual development of the oriental river prawn, Macrobrachium nipponense by RNAi analysis.</title>
        <authorList>
            <person name="Jin S."/>
            <person name="Fu H."/>
        </authorList>
    </citation>
    <scope>NUCLEOTIDE SEQUENCE</scope>
</reference>
<dbReference type="AlphaFoldDB" id="A0A9E8D070"/>
<dbReference type="Gene3D" id="1.10.472.10">
    <property type="entry name" value="Cyclin-like"/>
    <property type="match status" value="2"/>
</dbReference>
<feature type="region of interest" description="Disordered" evidence="5">
    <location>
        <begin position="156"/>
        <end position="175"/>
    </location>
</feature>
<dbReference type="PANTHER" id="PTHR10177">
    <property type="entry name" value="CYCLINS"/>
    <property type="match status" value="1"/>
</dbReference>
<dbReference type="PIRSF" id="PIRSF001771">
    <property type="entry name" value="Cyclin_A_B_D_E"/>
    <property type="match status" value="1"/>
</dbReference>
<dbReference type="SMART" id="SM01332">
    <property type="entry name" value="Cyclin_C"/>
    <property type="match status" value="1"/>
</dbReference>
<feature type="region of interest" description="Disordered" evidence="5">
    <location>
        <begin position="112"/>
        <end position="143"/>
    </location>
</feature>
<dbReference type="RefSeq" id="XP_064084485.1">
    <property type="nucleotide sequence ID" value="XM_064228415.1"/>
</dbReference>
<feature type="region of interest" description="Disordered" evidence="5">
    <location>
        <begin position="1"/>
        <end position="73"/>
    </location>
</feature>
<evidence type="ECO:0000256" key="4">
    <source>
        <dbReference type="RuleBase" id="RU000383"/>
    </source>
</evidence>